<dbReference type="AlphaFoldDB" id="Q0V4G8"/>
<dbReference type="InParanoid" id="Q0V4G8"/>
<accession>Q0V4G8</accession>
<organism evidence="2 3">
    <name type="scientific">Phaeosphaeria nodorum (strain SN15 / ATCC MYA-4574 / FGSC 10173)</name>
    <name type="common">Glume blotch fungus</name>
    <name type="synonym">Parastagonospora nodorum</name>
    <dbReference type="NCBI Taxonomy" id="321614"/>
    <lineage>
        <taxon>Eukaryota</taxon>
        <taxon>Fungi</taxon>
        <taxon>Dikarya</taxon>
        <taxon>Ascomycota</taxon>
        <taxon>Pezizomycotina</taxon>
        <taxon>Dothideomycetes</taxon>
        <taxon>Pleosporomycetidae</taxon>
        <taxon>Pleosporales</taxon>
        <taxon>Pleosporineae</taxon>
        <taxon>Phaeosphaeriaceae</taxon>
        <taxon>Parastagonospora</taxon>
    </lineage>
</organism>
<dbReference type="GeneID" id="5967927"/>
<protein>
    <submittedName>
        <fullName evidence="2">Uncharacterized protein</fullName>
    </submittedName>
</protein>
<feature type="region of interest" description="Disordered" evidence="1">
    <location>
        <begin position="1"/>
        <end position="30"/>
    </location>
</feature>
<dbReference type="KEGG" id="pno:SNOG_01096"/>
<evidence type="ECO:0000256" key="1">
    <source>
        <dbReference type="SAM" id="MobiDB-lite"/>
    </source>
</evidence>
<dbReference type="Proteomes" id="UP000001055">
    <property type="component" value="Unassembled WGS sequence"/>
</dbReference>
<dbReference type="EMBL" id="CH445325">
    <property type="protein sequence ID" value="EAT92591.1"/>
    <property type="molecule type" value="Genomic_DNA"/>
</dbReference>
<sequence length="30" mass="3377">MKAVKKRRQDQDPSGNIIISNPGSKQVPRK</sequence>
<evidence type="ECO:0000313" key="3">
    <source>
        <dbReference type="Proteomes" id="UP000001055"/>
    </source>
</evidence>
<gene>
    <name evidence="2" type="ORF">SNOG_01096</name>
</gene>
<dbReference type="HOGENOM" id="CLU_3406535_0_0_1"/>
<dbReference type="RefSeq" id="XP_001791753.1">
    <property type="nucleotide sequence ID" value="XM_001791701.1"/>
</dbReference>
<evidence type="ECO:0000313" key="2">
    <source>
        <dbReference type="EMBL" id="EAT92591.1"/>
    </source>
</evidence>
<reference evidence="3" key="1">
    <citation type="journal article" date="2007" name="Plant Cell">
        <title>Dothideomycete-plant interactions illuminated by genome sequencing and EST analysis of the wheat pathogen Stagonospora nodorum.</title>
        <authorList>
            <person name="Hane J.K."/>
            <person name="Lowe R.G."/>
            <person name="Solomon P.S."/>
            <person name="Tan K.C."/>
            <person name="Schoch C.L."/>
            <person name="Spatafora J.W."/>
            <person name="Crous P.W."/>
            <person name="Kodira C."/>
            <person name="Birren B.W."/>
            <person name="Galagan J.E."/>
            <person name="Torriani S.F."/>
            <person name="McDonald B.A."/>
            <person name="Oliver R.P."/>
        </authorList>
    </citation>
    <scope>NUCLEOTIDE SEQUENCE [LARGE SCALE GENOMIC DNA]</scope>
    <source>
        <strain evidence="3">SN15 / ATCC MYA-4574 / FGSC 10173</strain>
    </source>
</reference>
<feature type="compositionally biased region" description="Polar residues" evidence="1">
    <location>
        <begin position="12"/>
        <end position="24"/>
    </location>
</feature>
<name>Q0V4G8_PHANO</name>
<proteinExistence type="predicted"/>